<dbReference type="GO" id="GO:0008881">
    <property type="term" value="F:glutamate racemase activity"/>
    <property type="evidence" value="ECO:0007669"/>
    <property type="project" value="UniProtKB-UniRule"/>
</dbReference>
<keyword evidence="4 8" id="KW-0573">Peptidoglycan synthesis</keyword>
<feature type="binding site" evidence="8">
    <location>
        <begin position="87"/>
        <end position="88"/>
    </location>
    <ligand>
        <name>substrate</name>
    </ligand>
</feature>
<evidence type="ECO:0000256" key="7">
    <source>
        <dbReference type="ARBA" id="ARBA00070053"/>
    </source>
</evidence>
<keyword evidence="5 8" id="KW-0413">Isomerase</keyword>
<dbReference type="NCBIfam" id="TIGR00067">
    <property type="entry name" value="glut_race"/>
    <property type="match status" value="1"/>
</dbReference>
<evidence type="ECO:0000313" key="10">
    <source>
        <dbReference type="Proteomes" id="UP001165135"/>
    </source>
</evidence>
<evidence type="ECO:0000313" key="9">
    <source>
        <dbReference type="EMBL" id="GLY77301.1"/>
    </source>
</evidence>
<evidence type="ECO:0000256" key="4">
    <source>
        <dbReference type="ARBA" id="ARBA00022984"/>
    </source>
</evidence>
<keyword evidence="3 8" id="KW-0133">Cell shape</keyword>
<dbReference type="Proteomes" id="UP001165135">
    <property type="component" value="Unassembled WGS sequence"/>
</dbReference>
<dbReference type="EMBL" id="BSTJ01000007">
    <property type="protein sequence ID" value="GLY77301.1"/>
    <property type="molecule type" value="Genomic_DNA"/>
</dbReference>
<evidence type="ECO:0000256" key="5">
    <source>
        <dbReference type="ARBA" id="ARBA00023235"/>
    </source>
</evidence>
<dbReference type="FunFam" id="3.40.50.1860:FF:000002">
    <property type="entry name" value="Glutamate racemase"/>
    <property type="match status" value="1"/>
</dbReference>
<dbReference type="EC" id="5.1.1.3" evidence="2 8"/>
<evidence type="ECO:0000256" key="8">
    <source>
        <dbReference type="HAMAP-Rule" id="MF_00258"/>
    </source>
</evidence>
<dbReference type="PANTHER" id="PTHR21198">
    <property type="entry name" value="GLUTAMATE RACEMASE"/>
    <property type="match status" value="1"/>
</dbReference>
<evidence type="ECO:0000256" key="3">
    <source>
        <dbReference type="ARBA" id="ARBA00022960"/>
    </source>
</evidence>
<feature type="active site" description="Proton donor/acceptor" evidence="8">
    <location>
        <position position="260"/>
    </location>
</feature>
<dbReference type="Pfam" id="PF01177">
    <property type="entry name" value="Asp_Glu_race"/>
    <property type="match status" value="1"/>
</dbReference>
<dbReference type="AlphaFoldDB" id="A0A9W6VT63"/>
<feature type="binding site" evidence="8">
    <location>
        <begin position="261"/>
        <end position="262"/>
    </location>
    <ligand>
        <name>substrate</name>
    </ligand>
</feature>
<gene>
    <name evidence="8 9" type="primary">murI</name>
    <name evidence="9" type="ORF">Airi01_055680</name>
</gene>
<dbReference type="InterPro" id="IPR001920">
    <property type="entry name" value="Asp/Glu_race"/>
</dbReference>
<protein>
    <recommendedName>
        <fullName evidence="7 8">Glutamate racemase</fullName>
        <ecNumber evidence="2 8">5.1.1.3</ecNumber>
    </recommendedName>
</protein>
<dbReference type="InterPro" id="IPR018187">
    <property type="entry name" value="Asp/Glu_racemase_AS_1"/>
</dbReference>
<dbReference type="InterPro" id="IPR004391">
    <property type="entry name" value="Glu_race"/>
</dbReference>
<name>A0A9W6VT63_9ACTN</name>
<keyword evidence="6 8" id="KW-0961">Cell wall biogenesis/degradation</keyword>
<accession>A0A9W6VT63</accession>
<dbReference type="GO" id="GO:0071555">
    <property type="term" value="P:cell wall organization"/>
    <property type="evidence" value="ECO:0007669"/>
    <property type="project" value="UniProtKB-KW"/>
</dbReference>
<dbReference type="SUPFAM" id="SSF53681">
    <property type="entry name" value="Aspartate/glutamate racemase"/>
    <property type="match status" value="2"/>
</dbReference>
<dbReference type="InterPro" id="IPR033134">
    <property type="entry name" value="Asp/Glu_racemase_AS_2"/>
</dbReference>
<comment type="catalytic activity">
    <reaction evidence="1 8">
        <text>L-glutamate = D-glutamate</text>
        <dbReference type="Rhea" id="RHEA:12813"/>
        <dbReference type="ChEBI" id="CHEBI:29985"/>
        <dbReference type="ChEBI" id="CHEBI:29986"/>
        <dbReference type="EC" id="5.1.1.3"/>
    </reaction>
</comment>
<feature type="active site" description="Proton donor/acceptor" evidence="8">
    <location>
        <position position="150"/>
    </location>
</feature>
<comment type="caution">
    <text evidence="9">The sequence shown here is derived from an EMBL/GenBank/DDBJ whole genome shotgun (WGS) entry which is preliminary data.</text>
</comment>
<organism evidence="9 10">
    <name type="scientific">Actinoallomurus iriomotensis</name>
    <dbReference type="NCBI Taxonomy" id="478107"/>
    <lineage>
        <taxon>Bacteria</taxon>
        <taxon>Bacillati</taxon>
        <taxon>Actinomycetota</taxon>
        <taxon>Actinomycetes</taxon>
        <taxon>Streptosporangiales</taxon>
        <taxon>Thermomonosporaceae</taxon>
        <taxon>Actinoallomurus</taxon>
    </lineage>
</organism>
<evidence type="ECO:0000256" key="1">
    <source>
        <dbReference type="ARBA" id="ARBA00001602"/>
    </source>
</evidence>
<reference evidence="9" key="1">
    <citation type="submission" date="2023-03" db="EMBL/GenBank/DDBJ databases">
        <title>Actinoallomurus iriomotensis NBRC 103681.</title>
        <authorList>
            <person name="Ichikawa N."/>
            <person name="Sato H."/>
            <person name="Tonouchi N."/>
        </authorList>
    </citation>
    <scope>NUCLEOTIDE SEQUENCE</scope>
    <source>
        <strain evidence="9">NBRC 103681</strain>
    </source>
</reference>
<evidence type="ECO:0000256" key="2">
    <source>
        <dbReference type="ARBA" id="ARBA00013090"/>
    </source>
</evidence>
<proteinExistence type="inferred from homology"/>
<dbReference type="PROSITE" id="PS00924">
    <property type="entry name" value="ASP_GLU_RACEMASE_2"/>
    <property type="match status" value="1"/>
</dbReference>
<evidence type="ECO:0000256" key="6">
    <source>
        <dbReference type="ARBA" id="ARBA00023316"/>
    </source>
</evidence>
<feature type="binding site" evidence="8">
    <location>
        <begin position="151"/>
        <end position="152"/>
    </location>
    <ligand>
        <name>substrate</name>
    </ligand>
</feature>
<sequence>MLAGVGGRLVGLVGGMSGGGHGGRGANVLAAARPVRPPERAATVTDRARVARGRRNTRVTCSALMPRRPRRSLACGVMSDASIGIFDSGVGGLTVARAILDQLPDEPLLYVADTARFPYGPKPIAEVRANALEVLDHLVEQGVKMLVIACNSASSAVLRDARERYQVPVIEVIQPAVRAAVSATSTGKVGLVATRATVTSRAYEDAFAAAPHVTLTSVACPRFVEFVERGITRGDELLGVAREYLAPIVEAGCDTLILGCTHYPLLTGVISYVAGDRVTLVSSAEETAKDVYRVLHDRRLARAEGSPEPCHRFLATGDPAPFGALGRRFLGPEIGLVESAPVGITFSA</sequence>
<comment type="pathway">
    <text evidence="8">Cell wall biogenesis; peptidoglycan biosynthesis.</text>
</comment>
<comment type="function">
    <text evidence="8">Provides the (R)-glutamate required for cell wall biosynthesis.</text>
</comment>
<feature type="binding site" evidence="8">
    <location>
        <begin position="119"/>
        <end position="120"/>
    </location>
    <ligand>
        <name>substrate</name>
    </ligand>
</feature>
<dbReference type="InterPro" id="IPR015942">
    <property type="entry name" value="Asp/Glu/hydantoin_racemase"/>
</dbReference>
<dbReference type="GO" id="GO:0008360">
    <property type="term" value="P:regulation of cell shape"/>
    <property type="evidence" value="ECO:0007669"/>
    <property type="project" value="UniProtKB-KW"/>
</dbReference>
<dbReference type="GO" id="GO:0009252">
    <property type="term" value="P:peptidoglycan biosynthetic process"/>
    <property type="evidence" value="ECO:0007669"/>
    <property type="project" value="UniProtKB-UniRule"/>
</dbReference>
<dbReference type="Gene3D" id="3.40.50.1860">
    <property type="match status" value="2"/>
</dbReference>
<dbReference type="PROSITE" id="PS00923">
    <property type="entry name" value="ASP_GLU_RACEMASE_1"/>
    <property type="match status" value="1"/>
</dbReference>
<comment type="similarity">
    <text evidence="8">Belongs to the aspartate/glutamate racemases family.</text>
</comment>
<dbReference type="PANTHER" id="PTHR21198:SF2">
    <property type="entry name" value="GLUTAMATE RACEMASE"/>
    <property type="match status" value="1"/>
</dbReference>
<dbReference type="HAMAP" id="MF_00258">
    <property type="entry name" value="Glu_racemase"/>
    <property type="match status" value="1"/>
</dbReference>